<evidence type="ECO:0000313" key="3">
    <source>
        <dbReference type="EMBL" id="AGT33493.1"/>
    </source>
</evidence>
<dbReference type="Proteomes" id="UP000015500">
    <property type="component" value="Chromosome"/>
</dbReference>
<feature type="transmembrane region" description="Helical" evidence="2">
    <location>
        <begin position="63"/>
        <end position="83"/>
    </location>
</feature>
<sequence>MNSVQWITVLLASWFFIQVVFYSVRNRLRDKQAFLWFSLSILGLLGAFSLAPLNRLASMLGISYMPALIFAIAFIVVLNVLLYQSIVLSEQGETIKRLVQEIALLKHELHHTEHKGRVR</sequence>
<organism evidence="3 4">
    <name type="scientific">Geobacillus genomosp. 3</name>
    <dbReference type="NCBI Taxonomy" id="1921421"/>
    <lineage>
        <taxon>Bacteria</taxon>
        <taxon>Bacillati</taxon>
        <taxon>Bacillota</taxon>
        <taxon>Bacilli</taxon>
        <taxon>Bacillales</taxon>
        <taxon>Anoxybacillaceae</taxon>
        <taxon>Geobacillus</taxon>
    </lineage>
</organism>
<dbReference type="EMBL" id="CP006254">
    <property type="protein sequence ID" value="AGT33493.1"/>
    <property type="molecule type" value="Genomic_DNA"/>
</dbReference>
<keyword evidence="2" id="KW-0812">Transmembrane</keyword>
<dbReference type="RefSeq" id="WP_020961278.1">
    <property type="nucleotide sequence ID" value="NC_022080.4"/>
</dbReference>
<dbReference type="AlphaFoldDB" id="S5ZSM2"/>
<evidence type="ECO:0000313" key="4">
    <source>
        <dbReference type="Proteomes" id="UP000015500"/>
    </source>
</evidence>
<evidence type="ECO:0000256" key="2">
    <source>
        <dbReference type="SAM" id="Phobius"/>
    </source>
</evidence>
<dbReference type="Pfam" id="PF10066">
    <property type="entry name" value="DUF2304"/>
    <property type="match status" value="1"/>
</dbReference>
<dbReference type="KEGG" id="gjf:M493_16395"/>
<keyword evidence="2" id="KW-0472">Membrane</keyword>
<feature type="transmembrane region" description="Helical" evidence="2">
    <location>
        <begin position="33"/>
        <end position="51"/>
    </location>
</feature>
<evidence type="ECO:0008006" key="5">
    <source>
        <dbReference type="Google" id="ProtNLM"/>
    </source>
</evidence>
<feature type="coiled-coil region" evidence="1">
    <location>
        <begin position="88"/>
        <end position="115"/>
    </location>
</feature>
<protein>
    <recommendedName>
        <fullName evidence="5">DUF2304 domain-containing protein</fullName>
    </recommendedName>
</protein>
<name>S5ZSM2_GEOG3</name>
<keyword evidence="2" id="KW-1133">Transmembrane helix</keyword>
<keyword evidence="4" id="KW-1185">Reference proteome</keyword>
<gene>
    <name evidence="3" type="ORF">M493_16395</name>
</gene>
<dbReference type="STRING" id="1921421.M493_16395"/>
<dbReference type="PATRIC" id="fig|1345697.3.peg.3225"/>
<proteinExistence type="predicted"/>
<keyword evidence="1" id="KW-0175">Coiled coil</keyword>
<accession>S5ZSM2</accession>
<reference evidence="3 4" key="1">
    <citation type="journal article" date="2014" name="Genome Announc.">
        <title>Complete Genome Sequence of the Thermophilic Polychlorinated Biphenyl Degrader Geobacillus sp. Strain JF8 (NBRC 109937).</title>
        <authorList>
            <person name="Shintani M."/>
            <person name="Ohtsubo Y."/>
            <person name="Fukuda K."/>
            <person name="Hosoyama A."/>
            <person name="Ohji S."/>
            <person name="Yamazoe A."/>
            <person name="Fujita N."/>
            <person name="Nagata Y."/>
            <person name="Tsuda M."/>
            <person name="Hatta T."/>
            <person name="Kimbara K."/>
        </authorList>
    </citation>
    <scope>NUCLEOTIDE SEQUENCE [LARGE SCALE GENOMIC DNA]</scope>
    <source>
        <strain evidence="3 4">JF8</strain>
    </source>
</reference>
<evidence type="ECO:0000256" key="1">
    <source>
        <dbReference type="SAM" id="Coils"/>
    </source>
</evidence>
<feature type="transmembrane region" description="Helical" evidence="2">
    <location>
        <begin position="6"/>
        <end position="24"/>
    </location>
</feature>
<dbReference type="OrthoDB" id="2620004at2"/>
<dbReference type="HOGENOM" id="CLU_134280_1_0_9"/>
<dbReference type="InterPro" id="IPR019277">
    <property type="entry name" value="DUF2304"/>
</dbReference>